<sequence length="577" mass="63681">MGSAGPPWPQNRPSLPPGYRLRQPDLRNMAANDECRDGAVSVSPATHGWEHSGDKRSPVRSGLAPLVLEGSRYTQEMKPFSCRAASQSQSRGQMPHGNRSNGYDRDEMRASGAWTHTAGMPSHASTEEMRDVDSFCARTPAAGKPSHASRADSHSQSQGHMPHGNISNGHDGDEICAEKIQHFHGSGACTPTAGMPSHSCHGEASRPVCRATGCSKPTWNGKPDEYCSKKCRDRRALSSGAVRHGSAAASHEGVGEANCRRAAPTPTCLRSGCTNPTWNGKSEEFCSRRCQHAYVPAAGDLVDAADFTGKLAKPRPIPFTGKGLPSEHPGIVAFYYPGFQTPVDQLCQAMFLGNFYSRRLHVSDSLCSHTEEFSNAEAAFQSLKFWTRRRDFQNISGAHAFRKKQLLRGNEDFSYAGHGSNWAAMRHVLIHKFQDSELCQMLLATGNSILLEHSPSPREGIWSDNCDGTGQNWLGLQLMLLREELRSTDFVWTSWLRKHVNVKTGQFLSRDWLRLVAQASSTVRKSLEEEKDRGQGWLSFFSWGLSDSEWPGLGVATKRRSRSPAPRRLSCGRRKDH</sequence>
<feature type="region of interest" description="Disordered" evidence="1">
    <location>
        <begin position="555"/>
        <end position="577"/>
    </location>
</feature>
<dbReference type="InterPro" id="IPR012816">
    <property type="entry name" value="NADAR"/>
</dbReference>
<organism evidence="3 4">
    <name type="scientific">Effrenium voratum</name>
    <dbReference type="NCBI Taxonomy" id="2562239"/>
    <lineage>
        <taxon>Eukaryota</taxon>
        <taxon>Sar</taxon>
        <taxon>Alveolata</taxon>
        <taxon>Dinophyceae</taxon>
        <taxon>Suessiales</taxon>
        <taxon>Symbiodiniaceae</taxon>
        <taxon>Effrenium</taxon>
    </lineage>
</organism>
<dbReference type="SUPFAM" id="SSF143990">
    <property type="entry name" value="YbiA-like"/>
    <property type="match status" value="1"/>
</dbReference>
<proteinExistence type="predicted"/>
<accession>A0AA36IGE1</accession>
<comment type="caution">
    <text evidence="3">The sequence shown here is derived from an EMBL/GenBank/DDBJ whole genome shotgun (WGS) entry which is preliminary data.</text>
</comment>
<protein>
    <recommendedName>
        <fullName evidence="2">NADAR domain-containing protein</fullName>
    </recommendedName>
</protein>
<name>A0AA36IGE1_9DINO</name>
<dbReference type="CDD" id="cd15457">
    <property type="entry name" value="NADAR"/>
    <property type="match status" value="1"/>
</dbReference>
<evidence type="ECO:0000259" key="2">
    <source>
        <dbReference type="Pfam" id="PF08719"/>
    </source>
</evidence>
<evidence type="ECO:0000313" key="4">
    <source>
        <dbReference type="Proteomes" id="UP001178507"/>
    </source>
</evidence>
<feature type="region of interest" description="Disordered" evidence="1">
    <location>
        <begin position="81"/>
        <end position="106"/>
    </location>
</feature>
<feature type="domain" description="NADAR" evidence="2">
    <location>
        <begin position="349"/>
        <end position="486"/>
    </location>
</feature>
<gene>
    <name evidence="3" type="ORF">EVOR1521_LOCUS12664</name>
</gene>
<dbReference type="Proteomes" id="UP001178507">
    <property type="component" value="Unassembled WGS sequence"/>
</dbReference>
<feature type="region of interest" description="Disordered" evidence="1">
    <location>
        <begin position="138"/>
        <end position="172"/>
    </location>
</feature>
<dbReference type="EMBL" id="CAUJNA010001347">
    <property type="protein sequence ID" value="CAJ1386245.1"/>
    <property type="molecule type" value="Genomic_DNA"/>
</dbReference>
<feature type="compositionally biased region" description="Basic and acidic residues" evidence="1">
    <location>
        <begin position="48"/>
        <end position="57"/>
    </location>
</feature>
<dbReference type="Gene3D" id="1.10.357.40">
    <property type="entry name" value="YbiA-like"/>
    <property type="match status" value="1"/>
</dbReference>
<evidence type="ECO:0000313" key="3">
    <source>
        <dbReference type="EMBL" id="CAJ1386245.1"/>
    </source>
</evidence>
<dbReference type="InterPro" id="IPR037238">
    <property type="entry name" value="YbiA-like_sf"/>
</dbReference>
<reference evidence="3" key="1">
    <citation type="submission" date="2023-08" db="EMBL/GenBank/DDBJ databases">
        <authorList>
            <person name="Chen Y."/>
            <person name="Shah S."/>
            <person name="Dougan E. K."/>
            <person name="Thang M."/>
            <person name="Chan C."/>
        </authorList>
    </citation>
    <scope>NUCLEOTIDE SEQUENCE</scope>
</reference>
<feature type="compositionally biased region" description="Pro residues" evidence="1">
    <location>
        <begin position="1"/>
        <end position="16"/>
    </location>
</feature>
<dbReference type="Pfam" id="PF08719">
    <property type="entry name" value="NADAR"/>
    <property type="match status" value="1"/>
</dbReference>
<dbReference type="AlphaFoldDB" id="A0AA36IGE1"/>
<feature type="region of interest" description="Disordered" evidence="1">
    <location>
        <begin position="1"/>
        <end position="62"/>
    </location>
</feature>
<keyword evidence="4" id="KW-1185">Reference proteome</keyword>
<evidence type="ECO:0000256" key="1">
    <source>
        <dbReference type="SAM" id="MobiDB-lite"/>
    </source>
</evidence>